<evidence type="ECO:0000313" key="10">
    <source>
        <dbReference type="Proteomes" id="UP000176424"/>
    </source>
</evidence>
<dbReference type="PANTHER" id="PTHR43000">
    <property type="entry name" value="DTDP-D-GLUCOSE 4,6-DEHYDRATASE-RELATED"/>
    <property type="match status" value="1"/>
</dbReference>
<dbReference type="InterPro" id="IPR036291">
    <property type="entry name" value="NAD(P)-bd_dom_sf"/>
</dbReference>
<dbReference type="GO" id="GO:0008460">
    <property type="term" value="F:dTDP-glucose 4,6-dehydratase activity"/>
    <property type="evidence" value="ECO:0007669"/>
    <property type="project" value="UniProtKB-EC"/>
</dbReference>
<dbReference type="Pfam" id="PF16363">
    <property type="entry name" value="GDP_Man_Dehyd"/>
    <property type="match status" value="1"/>
</dbReference>
<comment type="similarity">
    <text evidence="3 7">Belongs to the NAD(P)-dependent epimerase/dehydratase family. dTDP-glucose dehydratase subfamily.</text>
</comment>
<proteinExistence type="inferred from homology"/>
<keyword evidence="6 7" id="KW-0456">Lyase</keyword>
<comment type="caution">
    <text evidence="9">The sequence shown here is derived from an EMBL/GenBank/DDBJ whole genome shotgun (WGS) entry which is preliminary data.</text>
</comment>
<dbReference type="GO" id="GO:0009225">
    <property type="term" value="P:nucleotide-sugar metabolic process"/>
    <property type="evidence" value="ECO:0007669"/>
    <property type="project" value="InterPro"/>
</dbReference>
<dbReference type="NCBIfam" id="TIGR01181">
    <property type="entry name" value="dTDP_gluc_dehyt"/>
    <property type="match status" value="1"/>
</dbReference>
<evidence type="ECO:0000256" key="1">
    <source>
        <dbReference type="ARBA" id="ARBA00001539"/>
    </source>
</evidence>
<comment type="catalytic activity">
    <reaction evidence="1 7">
        <text>dTDP-alpha-D-glucose = dTDP-4-dehydro-6-deoxy-alpha-D-glucose + H2O</text>
        <dbReference type="Rhea" id="RHEA:17221"/>
        <dbReference type="ChEBI" id="CHEBI:15377"/>
        <dbReference type="ChEBI" id="CHEBI:57477"/>
        <dbReference type="ChEBI" id="CHEBI:57649"/>
        <dbReference type="EC" id="4.2.1.46"/>
    </reaction>
</comment>
<feature type="domain" description="NAD(P)-binding" evidence="8">
    <location>
        <begin position="4"/>
        <end position="305"/>
    </location>
</feature>
<evidence type="ECO:0000256" key="4">
    <source>
        <dbReference type="ARBA" id="ARBA00011990"/>
    </source>
</evidence>
<evidence type="ECO:0000256" key="2">
    <source>
        <dbReference type="ARBA" id="ARBA00001911"/>
    </source>
</evidence>
<dbReference type="EMBL" id="MEXR01000006">
    <property type="protein sequence ID" value="OGD10461.1"/>
    <property type="molecule type" value="Genomic_DNA"/>
</dbReference>
<dbReference type="Gene3D" id="3.40.50.720">
    <property type="entry name" value="NAD(P)-binding Rossmann-like Domain"/>
    <property type="match status" value="1"/>
</dbReference>
<protein>
    <recommendedName>
        <fullName evidence="4 7">dTDP-glucose 4,6-dehydratase</fullName>
        <ecNumber evidence="4 7">4.2.1.46</ecNumber>
    </recommendedName>
</protein>
<evidence type="ECO:0000256" key="3">
    <source>
        <dbReference type="ARBA" id="ARBA00008178"/>
    </source>
</evidence>
<dbReference type="AlphaFoldDB" id="A0A1F4ZVU5"/>
<dbReference type="EC" id="4.2.1.46" evidence="4 7"/>
<evidence type="ECO:0000256" key="5">
    <source>
        <dbReference type="ARBA" id="ARBA00023027"/>
    </source>
</evidence>
<reference evidence="9 10" key="1">
    <citation type="journal article" date="2016" name="Nat. Commun.">
        <title>Thousands of microbial genomes shed light on interconnected biogeochemical processes in an aquifer system.</title>
        <authorList>
            <person name="Anantharaman K."/>
            <person name="Brown C.T."/>
            <person name="Hug L.A."/>
            <person name="Sharon I."/>
            <person name="Castelle C.J."/>
            <person name="Probst A.J."/>
            <person name="Thomas B.C."/>
            <person name="Singh A."/>
            <person name="Wilkins M.J."/>
            <person name="Karaoz U."/>
            <person name="Brodie E.L."/>
            <person name="Williams K.H."/>
            <person name="Hubbard S.S."/>
            <person name="Banfield J.F."/>
        </authorList>
    </citation>
    <scope>NUCLEOTIDE SEQUENCE [LARGE SCALE GENOMIC DNA]</scope>
</reference>
<accession>A0A1F4ZVU5</accession>
<dbReference type="InterPro" id="IPR016040">
    <property type="entry name" value="NAD(P)-bd_dom"/>
</dbReference>
<keyword evidence="5" id="KW-0520">NAD</keyword>
<dbReference type="CDD" id="cd05246">
    <property type="entry name" value="dTDP_GD_SDR_e"/>
    <property type="match status" value="1"/>
</dbReference>
<dbReference type="Gene3D" id="3.90.25.10">
    <property type="entry name" value="UDP-galactose 4-epimerase, domain 1"/>
    <property type="match status" value="1"/>
</dbReference>
<comment type="cofactor">
    <cofactor evidence="2 7">
        <name>NAD(+)</name>
        <dbReference type="ChEBI" id="CHEBI:57540"/>
    </cofactor>
</comment>
<dbReference type="InterPro" id="IPR005888">
    <property type="entry name" value="dTDP_Gluc_deHydtase"/>
</dbReference>
<evidence type="ECO:0000256" key="6">
    <source>
        <dbReference type="ARBA" id="ARBA00023239"/>
    </source>
</evidence>
<evidence type="ECO:0000256" key="7">
    <source>
        <dbReference type="RuleBase" id="RU004473"/>
    </source>
</evidence>
<evidence type="ECO:0000259" key="8">
    <source>
        <dbReference type="Pfam" id="PF16363"/>
    </source>
</evidence>
<gene>
    <name evidence="9" type="ORF">A2397_02515</name>
</gene>
<dbReference type="SUPFAM" id="SSF51735">
    <property type="entry name" value="NAD(P)-binding Rossmann-fold domains"/>
    <property type="match status" value="1"/>
</dbReference>
<dbReference type="STRING" id="1797263.A2397_02515"/>
<dbReference type="Proteomes" id="UP000176424">
    <property type="component" value="Unassembled WGS sequence"/>
</dbReference>
<evidence type="ECO:0000313" key="9">
    <source>
        <dbReference type="EMBL" id="OGD10461.1"/>
    </source>
</evidence>
<sequence>MKLLVTGGAGFIGSNFIHYWLKHYPEDSIVNLDKLTYAGHLSSLKDVSENSRYKFVKGDICSQKLTDSLMVDVDTVVHFAAESHVDRSILHPSEFVRSNVLGTQVLLESALKNKVKRFHLISTDEVFGSLPLNSRTKFSESTPYDPKSPYSASKSAADHLVRAYFHTFGLPITITNCSNNFGPYQNPEKFIPRMITNLILNQKIPIYGDGKNVRDWLYVEDHCWAIDLIVHNGRPGQTYCIGGQKKEFSNFEIAQKIIKLMGMDKSMLEFVADRPSHDRRYAVNWSKVHRELGWSPAKNFDDRLKSTVEWYSNNKWWWMPLKKQAESIYRK</sequence>
<name>A0A1F4ZVU5_9BACT</name>
<dbReference type="FunFam" id="3.40.50.720:FF:000304">
    <property type="entry name" value="UDP-glucose 4,6-dehydratase"/>
    <property type="match status" value="1"/>
</dbReference>
<organism evidence="9 10">
    <name type="scientific">Candidatus Amesbacteria bacterium RIFOXYB1_FULL_44_23</name>
    <dbReference type="NCBI Taxonomy" id="1797263"/>
    <lineage>
        <taxon>Bacteria</taxon>
        <taxon>Candidatus Amesiibacteriota</taxon>
    </lineage>
</organism>